<comment type="caution">
    <text evidence="3">The sequence shown here is derived from an EMBL/GenBank/DDBJ whole genome shotgun (WGS) entry which is preliminary data.</text>
</comment>
<dbReference type="EMBL" id="DRZC01000033">
    <property type="protein sequence ID" value="HHQ80366.1"/>
    <property type="molecule type" value="Genomic_DNA"/>
</dbReference>
<dbReference type="Gene3D" id="3.40.50.720">
    <property type="entry name" value="NAD(P)-binding Rossmann-like Domain"/>
    <property type="match status" value="1"/>
</dbReference>
<organism evidence="3">
    <name type="scientific">Fervidicoccus fontis</name>
    <dbReference type="NCBI Taxonomy" id="683846"/>
    <lineage>
        <taxon>Archaea</taxon>
        <taxon>Thermoproteota</taxon>
        <taxon>Thermoprotei</taxon>
        <taxon>Fervidicoccales</taxon>
        <taxon>Fervidicoccaceae</taxon>
        <taxon>Fervidicoccus</taxon>
    </lineage>
</organism>
<dbReference type="Pfam" id="PF01370">
    <property type="entry name" value="Epimerase"/>
    <property type="match status" value="1"/>
</dbReference>
<reference evidence="3" key="1">
    <citation type="journal article" date="2020" name="mSystems">
        <title>Genome- and Community-Level Interaction Insights into Carbon Utilization and Element Cycling Functions of Hydrothermarchaeota in Hydrothermal Sediment.</title>
        <authorList>
            <person name="Zhou Z."/>
            <person name="Liu Y."/>
            <person name="Xu W."/>
            <person name="Pan J."/>
            <person name="Luo Z.H."/>
            <person name="Li M."/>
        </authorList>
    </citation>
    <scope>NUCLEOTIDE SEQUENCE [LARGE SCALE GENOMIC DNA]</scope>
    <source>
        <strain evidence="3">SpSt-1116</strain>
    </source>
</reference>
<comment type="similarity">
    <text evidence="1">Belongs to the NAD(P)-dependent epimerase/dehydratase family.</text>
</comment>
<name>A0A7J3ZJR7_9CREN</name>
<sequence>MKLLITGAAGFVGMELVNYFLNKGHEIVALDKVEGDLGRISHPRLRVVIGGVEEYEIVKRACSGVDAVIHSAWSFATHAGEAFKVDVAGYANVLEAAVESNVKHFLFPDSTIAYGRPVKIPITEDHPLLPEESRAPIYALARVVTLKLNEIFYRHRNLPYTIFRFWWGYSDERIPGRTLRNLIDKALKGEEIVVPKDVGGSVLYTGDLVQAFERAVLNEKAYGQVFNLASFYITWEELVKIVIELTGSRSPVRLVPEEEWRGEAFMTGRWLIDRTKIERVLEYTVDEDLSKQKFRESLKKTIEKRKEELGIHP</sequence>
<feature type="domain" description="NAD-dependent epimerase/dehydratase" evidence="2">
    <location>
        <begin position="4"/>
        <end position="229"/>
    </location>
</feature>
<evidence type="ECO:0000313" key="3">
    <source>
        <dbReference type="EMBL" id="HHQ80366.1"/>
    </source>
</evidence>
<dbReference type="PANTHER" id="PTHR43000">
    <property type="entry name" value="DTDP-D-GLUCOSE 4,6-DEHYDRATASE-RELATED"/>
    <property type="match status" value="1"/>
</dbReference>
<protein>
    <submittedName>
        <fullName evidence="3">NAD(P)-dependent oxidoreductase</fullName>
    </submittedName>
</protein>
<proteinExistence type="inferred from homology"/>
<dbReference type="SUPFAM" id="SSF51735">
    <property type="entry name" value="NAD(P)-binding Rossmann-fold domains"/>
    <property type="match status" value="1"/>
</dbReference>
<evidence type="ECO:0000256" key="1">
    <source>
        <dbReference type="ARBA" id="ARBA00007637"/>
    </source>
</evidence>
<evidence type="ECO:0000259" key="2">
    <source>
        <dbReference type="Pfam" id="PF01370"/>
    </source>
</evidence>
<dbReference type="AlphaFoldDB" id="A0A7J3ZJR7"/>
<dbReference type="InterPro" id="IPR036291">
    <property type="entry name" value="NAD(P)-bd_dom_sf"/>
</dbReference>
<dbReference type="InterPro" id="IPR001509">
    <property type="entry name" value="Epimerase_deHydtase"/>
</dbReference>
<accession>A0A7J3ZJR7</accession>
<gene>
    <name evidence="3" type="ORF">ENM78_02735</name>
</gene>